<proteinExistence type="predicted"/>
<feature type="compositionally biased region" description="Basic and acidic residues" evidence="1">
    <location>
        <begin position="95"/>
        <end position="110"/>
    </location>
</feature>
<evidence type="ECO:0000313" key="4">
    <source>
        <dbReference type="Proteomes" id="UP001465976"/>
    </source>
</evidence>
<evidence type="ECO:0000259" key="2">
    <source>
        <dbReference type="PROSITE" id="PS50882"/>
    </source>
</evidence>
<dbReference type="Pfam" id="PF04146">
    <property type="entry name" value="YTH"/>
    <property type="match status" value="1"/>
</dbReference>
<gene>
    <name evidence="3" type="ORF">V5O48_013890</name>
</gene>
<protein>
    <recommendedName>
        <fullName evidence="2">YTH domain-containing protein</fullName>
    </recommendedName>
</protein>
<sequence length="252" mass="27972">MASPPRGRQGRPLHTRREDCSSNLLRRLPLSSNSIPEAPSASTHETPEEPHEPIGALEEVLEQLDLPKSPTSPPPMTEREASQAVTPTLLYPSDADERHTAPGELGEQRTKLTVPDLSFQFSLDAALDRLAESFPPEPYDEEPPLTDSGSDDEDDIAGEKESGETDETRAPSENGKFRLEWICTERLAFSRTVHIRDPWNHGRQVKFSGDGHKLEPGIGQQLIDEWQRLVSEIRAGDRGLLRRRGTLSTTSG</sequence>
<dbReference type="InterPro" id="IPR007275">
    <property type="entry name" value="YTH_domain"/>
</dbReference>
<dbReference type="EMBL" id="JBAHYK010001414">
    <property type="protein sequence ID" value="KAL0568099.1"/>
    <property type="molecule type" value="Genomic_DNA"/>
</dbReference>
<evidence type="ECO:0000313" key="3">
    <source>
        <dbReference type="EMBL" id="KAL0568099.1"/>
    </source>
</evidence>
<dbReference type="Proteomes" id="UP001465976">
    <property type="component" value="Unassembled WGS sequence"/>
</dbReference>
<feature type="region of interest" description="Disordered" evidence="1">
    <location>
        <begin position="133"/>
        <end position="173"/>
    </location>
</feature>
<evidence type="ECO:0000256" key="1">
    <source>
        <dbReference type="SAM" id="MobiDB-lite"/>
    </source>
</evidence>
<comment type="caution">
    <text evidence="3">The sequence shown here is derived from an EMBL/GenBank/DDBJ whole genome shotgun (WGS) entry which is preliminary data.</text>
</comment>
<feature type="compositionally biased region" description="Low complexity" evidence="1">
    <location>
        <begin position="21"/>
        <end position="34"/>
    </location>
</feature>
<feature type="domain" description="YTH" evidence="2">
    <location>
        <begin position="85"/>
        <end position="226"/>
    </location>
</feature>
<accession>A0ABR3EYV4</accession>
<feature type="compositionally biased region" description="Basic and acidic residues" evidence="1">
    <location>
        <begin position="157"/>
        <end position="173"/>
    </location>
</feature>
<dbReference type="PROSITE" id="PS50882">
    <property type="entry name" value="YTH"/>
    <property type="match status" value="1"/>
</dbReference>
<reference evidence="3 4" key="1">
    <citation type="submission" date="2024-02" db="EMBL/GenBank/DDBJ databases">
        <title>A draft genome for the cacao thread blight pathogen Marasmius crinis-equi.</title>
        <authorList>
            <person name="Cohen S.P."/>
            <person name="Baruah I.K."/>
            <person name="Amoako-Attah I."/>
            <person name="Bukari Y."/>
            <person name="Meinhardt L.W."/>
            <person name="Bailey B.A."/>
        </authorList>
    </citation>
    <scope>NUCLEOTIDE SEQUENCE [LARGE SCALE GENOMIC DNA]</scope>
    <source>
        <strain evidence="3 4">GH-76</strain>
    </source>
</reference>
<keyword evidence="4" id="KW-1185">Reference proteome</keyword>
<dbReference type="Gene3D" id="3.10.590.10">
    <property type="entry name" value="ph1033 like domains"/>
    <property type="match status" value="1"/>
</dbReference>
<feature type="region of interest" description="Disordered" evidence="1">
    <location>
        <begin position="1"/>
        <end position="112"/>
    </location>
</feature>
<name>A0ABR3EYV4_9AGAR</name>
<feature type="compositionally biased region" description="Acidic residues" evidence="1">
    <location>
        <begin position="138"/>
        <end position="156"/>
    </location>
</feature>
<organism evidence="3 4">
    <name type="scientific">Marasmius crinis-equi</name>
    <dbReference type="NCBI Taxonomy" id="585013"/>
    <lineage>
        <taxon>Eukaryota</taxon>
        <taxon>Fungi</taxon>
        <taxon>Dikarya</taxon>
        <taxon>Basidiomycota</taxon>
        <taxon>Agaricomycotina</taxon>
        <taxon>Agaricomycetes</taxon>
        <taxon>Agaricomycetidae</taxon>
        <taxon>Agaricales</taxon>
        <taxon>Marasmiineae</taxon>
        <taxon>Marasmiaceae</taxon>
        <taxon>Marasmius</taxon>
    </lineage>
</organism>